<gene>
    <name evidence="1" type="ORF">LCGC14_1130520</name>
</gene>
<reference evidence="1" key="1">
    <citation type="journal article" date="2015" name="Nature">
        <title>Complex archaea that bridge the gap between prokaryotes and eukaryotes.</title>
        <authorList>
            <person name="Spang A."/>
            <person name="Saw J.H."/>
            <person name="Jorgensen S.L."/>
            <person name="Zaremba-Niedzwiedzka K."/>
            <person name="Martijn J."/>
            <person name="Lind A.E."/>
            <person name="van Eijk R."/>
            <person name="Schleper C."/>
            <person name="Guy L."/>
            <person name="Ettema T.J."/>
        </authorList>
    </citation>
    <scope>NUCLEOTIDE SEQUENCE</scope>
</reference>
<accession>A0A0F9Q702</accession>
<dbReference type="EMBL" id="LAZR01005291">
    <property type="protein sequence ID" value="KKN01163.1"/>
    <property type="molecule type" value="Genomic_DNA"/>
</dbReference>
<protein>
    <submittedName>
        <fullName evidence="1">Uncharacterized protein</fullName>
    </submittedName>
</protein>
<dbReference type="AlphaFoldDB" id="A0A0F9Q702"/>
<proteinExistence type="predicted"/>
<sequence length="59" mass="6703">MSITSTEILEDSPQVDGTRHIGVKFNFHNGQEVIRRFWADSSFDTVTDVAAMEMTIEEL</sequence>
<organism evidence="1">
    <name type="scientific">marine sediment metagenome</name>
    <dbReference type="NCBI Taxonomy" id="412755"/>
    <lineage>
        <taxon>unclassified sequences</taxon>
        <taxon>metagenomes</taxon>
        <taxon>ecological metagenomes</taxon>
    </lineage>
</organism>
<comment type="caution">
    <text evidence="1">The sequence shown here is derived from an EMBL/GenBank/DDBJ whole genome shotgun (WGS) entry which is preliminary data.</text>
</comment>
<evidence type="ECO:0000313" key="1">
    <source>
        <dbReference type="EMBL" id="KKN01163.1"/>
    </source>
</evidence>
<name>A0A0F9Q702_9ZZZZ</name>